<dbReference type="Proteomes" id="UP000248706">
    <property type="component" value="Unassembled WGS sequence"/>
</dbReference>
<evidence type="ECO:0000313" key="1">
    <source>
        <dbReference type="EMBL" id="RAQ94839.1"/>
    </source>
</evidence>
<proteinExistence type="predicted"/>
<gene>
    <name evidence="1" type="ORF">A4R35_04775</name>
</gene>
<dbReference type="EMBL" id="MCIF01000002">
    <property type="protein sequence ID" value="RAQ94839.1"/>
    <property type="molecule type" value="Genomic_DNA"/>
</dbReference>
<keyword evidence="2" id="KW-1185">Reference proteome</keyword>
<organism evidence="1 2">
    <name type="scientific">Thermogemmatispora tikiterensis</name>
    <dbReference type="NCBI Taxonomy" id="1825093"/>
    <lineage>
        <taxon>Bacteria</taxon>
        <taxon>Bacillati</taxon>
        <taxon>Chloroflexota</taxon>
        <taxon>Ktedonobacteria</taxon>
        <taxon>Thermogemmatisporales</taxon>
        <taxon>Thermogemmatisporaceae</taxon>
        <taxon>Thermogemmatispora</taxon>
    </lineage>
</organism>
<accession>A0A328VDA6</accession>
<protein>
    <submittedName>
        <fullName evidence="1">Uncharacterized protein</fullName>
    </submittedName>
</protein>
<dbReference type="AlphaFoldDB" id="A0A328VDA6"/>
<sequence length="94" mass="10184">MQVNYRFRLAPQAFEPVVLPLSWPEDMDDHGAEIQEDPTAGGIALLMEQASALFLQLLFQGVGDSLNLALIASATNDKVVGDTAQALKVEQDDI</sequence>
<evidence type="ECO:0000313" key="2">
    <source>
        <dbReference type="Proteomes" id="UP000248706"/>
    </source>
</evidence>
<reference evidence="1 2" key="1">
    <citation type="submission" date="2016-08" db="EMBL/GenBank/DDBJ databases">
        <title>Analysis of Carbohydrate Active Enzymes in Thermogemmatispora T81 Reveals Carbohydrate Degradation Ability.</title>
        <authorList>
            <person name="Tomazini A."/>
            <person name="Lal S."/>
            <person name="Stott M."/>
            <person name="Henrissat B."/>
            <person name="Polikarpov I."/>
            <person name="Sparling R."/>
            <person name="Levin D.B."/>
        </authorList>
    </citation>
    <scope>NUCLEOTIDE SEQUENCE [LARGE SCALE GENOMIC DNA]</scope>
    <source>
        <strain evidence="1 2">T81</strain>
    </source>
</reference>
<name>A0A328VDA6_9CHLR</name>
<comment type="caution">
    <text evidence="1">The sequence shown here is derived from an EMBL/GenBank/DDBJ whole genome shotgun (WGS) entry which is preliminary data.</text>
</comment>